<dbReference type="InterPro" id="IPR000182">
    <property type="entry name" value="GNAT_dom"/>
</dbReference>
<dbReference type="PANTHER" id="PTHR43072:SF23">
    <property type="entry name" value="UPF0039 PROTEIN C11D3.02C"/>
    <property type="match status" value="1"/>
</dbReference>
<gene>
    <name evidence="4" type="ORF">SAMN05660691_00313</name>
</gene>
<evidence type="ECO:0000259" key="3">
    <source>
        <dbReference type="PROSITE" id="PS51186"/>
    </source>
</evidence>
<name>A0A1H6JD31_9GAMM</name>
<dbReference type="GO" id="GO:0016747">
    <property type="term" value="F:acyltransferase activity, transferring groups other than amino-acyl groups"/>
    <property type="evidence" value="ECO:0007669"/>
    <property type="project" value="InterPro"/>
</dbReference>
<evidence type="ECO:0000256" key="1">
    <source>
        <dbReference type="ARBA" id="ARBA00022679"/>
    </source>
</evidence>
<dbReference type="RefSeq" id="WP_092789464.1">
    <property type="nucleotide sequence ID" value="NZ_FNXF01000001.1"/>
</dbReference>
<organism evidence="4 5">
    <name type="scientific">Rheinheimera pacifica</name>
    <dbReference type="NCBI Taxonomy" id="173990"/>
    <lineage>
        <taxon>Bacteria</taxon>
        <taxon>Pseudomonadati</taxon>
        <taxon>Pseudomonadota</taxon>
        <taxon>Gammaproteobacteria</taxon>
        <taxon>Chromatiales</taxon>
        <taxon>Chromatiaceae</taxon>
        <taxon>Rheinheimera</taxon>
    </lineage>
</organism>
<reference evidence="5" key="1">
    <citation type="submission" date="2016-10" db="EMBL/GenBank/DDBJ databases">
        <authorList>
            <person name="Varghese N."/>
            <person name="Submissions S."/>
        </authorList>
    </citation>
    <scope>NUCLEOTIDE SEQUENCE [LARGE SCALE GENOMIC DNA]</scope>
    <source>
        <strain evidence="5">DSM 17616</strain>
    </source>
</reference>
<dbReference type="Pfam" id="PF13420">
    <property type="entry name" value="Acetyltransf_4"/>
    <property type="match status" value="1"/>
</dbReference>
<dbReference type="NCBIfam" id="NF040504">
    <property type="entry name" value="resist_ArsN1b"/>
    <property type="match status" value="1"/>
</dbReference>
<evidence type="ECO:0000256" key="2">
    <source>
        <dbReference type="ARBA" id="ARBA00023315"/>
    </source>
</evidence>
<dbReference type="EMBL" id="FNXF01000001">
    <property type="protein sequence ID" value="SEH58264.1"/>
    <property type="molecule type" value="Genomic_DNA"/>
</dbReference>
<dbReference type="OrthoDB" id="5459937at2"/>
<dbReference type="InterPro" id="IPR016181">
    <property type="entry name" value="Acyl_CoA_acyltransferase"/>
</dbReference>
<evidence type="ECO:0000313" key="4">
    <source>
        <dbReference type="EMBL" id="SEH58264.1"/>
    </source>
</evidence>
<protein>
    <submittedName>
        <fullName evidence="4">Phosphinothricin acetyltransferase</fullName>
    </submittedName>
</protein>
<dbReference type="SUPFAM" id="SSF55729">
    <property type="entry name" value="Acyl-CoA N-acyltransferases (Nat)"/>
    <property type="match status" value="1"/>
</dbReference>
<keyword evidence="2" id="KW-0012">Acyltransferase</keyword>
<dbReference type="Gene3D" id="3.40.630.30">
    <property type="match status" value="1"/>
</dbReference>
<evidence type="ECO:0000313" key="5">
    <source>
        <dbReference type="Proteomes" id="UP000199371"/>
    </source>
</evidence>
<keyword evidence="1 4" id="KW-0808">Transferase</keyword>
<feature type="domain" description="N-acetyltransferase" evidence="3">
    <location>
        <begin position="6"/>
        <end position="168"/>
    </location>
</feature>
<sequence>MQPAEIKIRDANTGDAAAIVAIYNHYITNTTVSFETEEIDAPQMQSRISDILQANLPYLVAEDSNGNITGYAYATKWRARFAYRFSVEVSVYLAPGATGAGIGSMLYRQLFARLKQRGIHAVIAGIALPNDASIALHKKFAMTQVAEFKQVGFKFNQWLDVGYWQVLL</sequence>
<dbReference type="Proteomes" id="UP000199371">
    <property type="component" value="Unassembled WGS sequence"/>
</dbReference>
<proteinExistence type="predicted"/>
<dbReference type="AlphaFoldDB" id="A0A1H6JD31"/>
<dbReference type="PANTHER" id="PTHR43072">
    <property type="entry name" value="N-ACETYLTRANSFERASE"/>
    <property type="match status" value="1"/>
</dbReference>
<keyword evidence="5" id="KW-1185">Reference proteome</keyword>
<dbReference type="PROSITE" id="PS51186">
    <property type="entry name" value="GNAT"/>
    <property type="match status" value="1"/>
</dbReference>
<dbReference type="STRING" id="173990.SAMN05660691_00313"/>
<accession>A0A1H6JD31</accession>